<accession>A0AAV6PGT7</accession>
<name>A0AAV6PGT7_SOLSE</name>
<dbReference type="AlphaFoldDB" id="A0AAV6PGT7"/>
<sequence length="87" mass="10296">MRTLPLCLQSCRREDVRGSFSMTNSTQTHIHEFSELRRPFTALKYRSYCGYLIIIHRIIDNKAHKSQTLHYSAVTTYDVSYDDMYNV</sequence>
<reference evidence="1 2" key="1">
    <citation type="journal article" date="2021" name="Sci. Rep.">
        <title>Chromosome anchoring in Senegalese sole (Solea senegalensis) reveals sex-associated markers and genome rearrangements in flatfish.</title>
        <authorList>
            <person name="Guerrero-Cozar I."/>
            <person name="Gomez-Garrido J."/>
            <person name="Berbel C."/>
            <person name="Martinez-Blanch J.F."/>
            <person name="Alioto T."/>
            <person name="Claros M.G."/>
            <person name="Gagnaire P.A."/>
            <person name="Manchado M."/>
        </authorList>
    </citation>
    <scope>NUCLEOTIDE SEQUENCE [LARGE SCALE GENOMIC DNA]</scope>
    <source>
        <strain evidence="1">Sse05_10M</strain>
    </source>
</reference>
<dbReference type="Proteomes" id="UP000693946">
    <property type="component" value="Unassembled WGS sequence"/>
</dbReference>
<evidence type="ECO:0000313" key="1">
    <source>
        <dbReference type="EMBL" id="KAG7458374.1"/>
    </source>
</evidence>
<organism evidence="1 2">
    <name type="scientific">Solea senegalensis</name>
    <name type="common">Senegalese sole</name>
    <dbReference type="NCBI Taxonomy" id="28829"/>
    <lineage>
        <taxon>Eukaryota</taxon>
        <taxon>Metazoa</taxon>
        <taxon>Chordata</taxon>
        <taxon>Craniata</taxon>
        <taxon>Vertebrata</taxon>
        <taxon>Euteleostomi</taxon>
        <taxon>Actinopterygii</taxon>
        <taxon>Neopterygii</taxon>
        <taxon>Teleostei</taxon>
        <taxon>Neoteleostei</taxon>
        <taxon>Acanthomorphata</taxon>
        <taxon>Carangaria</taxon>
        <taxon>Pleuronectiformes</taxon>
        <taxon>Pleuronectoidei</taxon>
        <taxon>Soleidae</taxon>
        <taxon>Solea</taxon>
    </lineage>
</organism>
<dbReference type="EMBL" id="JAGKHQ010001305">
    <property type="protein sequence ID" value="KAG7458374.1"/>
    <property type="molecule type" value="Genomic_DNA"/>
</dbReference>
<comment type="caution">
    <text evidence="1">The sequence shown here is derived from an EMBL/GenBank/DDBJ whole genome shotgun (WGS) entry which is preliminary data.</text>
</comment>
<gene>
    <name evidence="1" type="ORF">JOB18_025298</name>
</gene>
<evidence type="ECO:0000313" key="2">
    <source>
        <dbReference type="Proteomes" id="UP000693946"/>
    </source>
</evidence>
<proteinExistence type="predicted"/>
<keyword evidence="2" id="KW-1185">Reference proteome</keyword>
<protein>
    <submittedName>
        <fullName evidence="1">Uncharacterized protein</fullName>
    </submittedName>
</protein>